<name>A0A1J4KUM5_9EUKA</name>
<evidence type="ECO:0000313" key="3">
    <source>
        <dbReference type="EMBL" id="OHT14592.1"/>
    </source>
</evidence>
<dbReference type="AlphaFoldDB" id="A0A1J4KUM5"/>
<keyword evidence="1" id="KW-1133">Transmembrane helix</keyword>
<evidence type="ECO:0000256" key="1">
    <source>
        <dbReference type="SAM" id="Phobius"/>
    </source>
</evidence>
<organism evidence="3 4">
    <name type="scientific">Tritrichomonas foetus</name>
    <dbReference type="NCBI Taxonomy" id="1144522"/>
    <lineage>
        <taxon>Eukaryota</taxon>
        <taxon>Metamonada</taxon>
        <taxon>Parabasalia</taxon>
        <taxon>Tritrichomonadida</taxon>
        <taxon>Tritrichomonadidae</taxon>
        <taxon>Tritrichomonas</taxon>
    </lineage>
</organism>
<dbReference type="Proteomes" id="UP000179807">
    <property type="component" value="Unassembled WGS sequence"/>
</dbReference>
<keyword evidence="1" id="KW-0812">Transmembrane</keyword>
<keyword evidence="2" id="KW-0732">Signal</keyword>
<gene>
    <name evidence="3" type="ORF">TRFO_15001</name>
</gene>
<evidence type="ECO:0000256" key="2">
    <source>
        <dbReference type="SAM" id="SignalP"/>
    </source>
</evidence>
<evidence type="ECO:0000313" key="4">
    <source>
        <dbReference type="Proteomes" id="UP000179807"/>
    </source>
</evidence>
<feature type="transmembrane region" description="Helical" evidence="1">
    <location>
        <begin position="964"/>
        <end position="988"/>
    </location>
</feature>
<keyword evidence="4" id="KW-1185">Reference proteome</keyword>
<protein>
    <submittedName>
        <fullName evidence="3">Uncharacterized protein</fullName>
    </submittedName>
</protein>
<feature type="signal peptide" evidence="2">
    <location>
        <begin position="1"/>
        <end position="17"/>
    </location>
</feature>
<keyword evidence="1" id="KW-0472">Membrane</keyword>
<dbReference type="VEuPathDB" id="TrichDB:TRFO_15001"/>
<proteinExistence type="predicted"/>
<reference evidence="3" key="1">
    <citation type="submission" date="2016-10" db="EMBL/GenBank/DDBJ databases">
        <authorList>
            <person name="Benchimol M."/>
            <person name="Almeida L.G."/>
            <person name="Vasconcelos A.T."/>
            <person name="Perreira-Neves A."/>
            <person name="Rosa I.A."/>
            <person name="Tasca T."/>
            <person name="Bogo M.R."/>
            <person name="de Souza W."/>
        </authorList>
    </citation>
    <scope>NUCLEOTIDE SEQUENCE [LARGE SCALE GENOMIC DNA]</scope>
    <source>
        <strain evidence="3">K</strain>
    </source>
</reference>
<sequence>MILVFCFITFIKSTTICFSSDEAVCPDGSIYSSSSIDLTLFFDIIEMYIFADYSVINCSLVNSELISIFGTGENKIFLISNPTTQFVFHNIHIELENENDVHMFSSLSLYDSIIKQHKNDSNSLYIHCNNFFANKRIFSKTFNILAKNVTILSNDMCKACLHFLSDIFYNFHPSSNQNNTLTSENYYMDHHSDGAVLLGINKFIYDENIVDNTITLSQMASTLELTINEPTTFFLVSDTTKVRKLTIINTNITLNTNIERNVFGPSEEFYISGNVTFHISQDNIKMNVAKITLIDENETNGCFVVDGEGMTSIMNDGDHIELLKIPITLNKMNCYWKFMQYLEYPILIYRFDSETPYRKPIIIHQKLEFHDNYPLTIQVIIENTEINLSDIINHPFPIMVAPELNISNFHFISENADIRSEIINNTLMITLLRHIINDNITFYILNDTFSINPLCYLDNSCIGIHELKTTIQNQERDEIYIVIVQDPPYSFVFDLNDMEAPLSVFFSPGDASTAVINLLFNSKTSQSINKLTLYNTWITPIGVETNNIINFNIKNLTLILGNFTNINSIDLSSVEFLNVDLITALSFSQINKLNAKNIIFSTHESTLTSIVYISYGWIFNTTHYLAPMIPIMVLLSDTQYFVDTEYEQIVIFNYANSSNPSEIIPLRFVQKLEFPEEIPSDFSKLKTQTVVIYNDWSAYSGPSVLSISGQIILFATISLNIPIDCYSFLGIGFLTLIELPYKPNITFGNINISQKHIIVYNSSSINTVLFNNMTIHDKTEGYILVCDIKTILTYPFIFPVDNPALVKHVYSYTSSYTYFEQIMVTDSIVMKNSIIEQKGDASFENIKITFEMDFLTHLKELGPTSEYNINFNNVVNIDMIHGDLKKPLDKFPDANVETFFQLYMNVGQSCEKLQKNINYYPTYFNYTDTESIRLSVDCLDRYFVFRRQIVNTFIHHSSVSSTDILIILIVLGTVLLIIIVCFGILIWLKGNLLDKPIVEPIEVEEYQIIDLHQKNKDKYGKIRTGVRTKPFFSEFNKYDFEQMKNENLKLQKAQRK</sequence>
<dbReference type="RefSeq" id="XP_068367728.1">
    <property type="nucleotide sequence ID" value="XM_068498143.1"/>
</dbReference>
<comment type="caution">
    <text evidence="3">The sequence shown here is derived from an EMBL/GenBank/DDBJ whole genome shotgun (WGS) entry which is preliminary data.</text>
</comment>
<feature type="chain" id="PRO_5012904710" evidence="2">
    <location>
        <begin position="18"/>
        <end position="1056"/>
    </location>
</feature>
<dbReference type="EMBL" id="MLAK01000344">
    <property type="protein sequence ID" value="OHT14592.1"/>
    <property type="molecule type" value="Genomic_DNA"/>
</dbReference>
<accession>A0A1J4KUM5</accession>
<dbReference type="GeneID" id="94832847"/>